<proteinExistence type="inferred from homology"/>
<dbReference type="PIRSF" id="PIRSF012524">
    <property type="entry name" value="YitL_S1"/>
    <property type="match status" value="1"/>
</dbReference>
<dbReference type="PANTHER" id="PTHR37296">
    <property type="entry name" value="CONSERVED VIRULENCE FACTOR B"/>
    <property type="match status" value="1"/>
</dbReference>
<keyword evidence="4" id="KW-1185">Reference proteome</keyword>
<dbReference type="InterPro" id="IPR012340">
    <property type="entry name" value="NA-bd_OB-fold"/>
</dbReference>
<accession>A0A8J7K955</accession>
<evidence type="ECO:0000259" key="2">
    <source>
        <dbReference type="PROSITE" id="PS50126"/>
    </source>
</evidence>
<dbReference type="Proteomes" id="UP000640333">
    <property type="component" value="Unassembled WGS sequence"/>
</dbReference>
<organism evidence="3 4">
    <name type="scientific">Pontibacterium sinense</name>
    <dbReference type="NCBI Taxonomy" id="2781979"/>
    <lineage>
        <taxon>Bacteria</taxon>
        <taxon>Pseudomonadati</taxon>
        <taxon>Pseudomonadota</taxon>
        <taxon>Gammaproteobacteria</taxon>
        <taxon>Oceanospirillales</taxon>
        <taxon>Oceanospirillaceae</taxon>
        <taxon>Pontibacterium</taxon>
    </lineage>
</organism>
<dbReference type="InterPro" id="IPR040764">
    <property type="entry name" value="CvfB_WH"/>
</dbReference>
<comment type="caution">
    <text evidence="3">The sequence shown here is derived from an EMBL/GenBank/DDBJ whole genome shotgun (WGS) entry which is preliminary data.</text>
</comment>
<evidence type="ECO:0000313" key="4">
    <source>
        <dbReference type="Proteomes" id="UP000640333"/>
    </source>
</evidence>
<dbReference type="RefSeq" id="WP_193951802.1">
    <property type="nucleotide sequence ID" value="NZ_JADEYS010000002.1"/>
</dbReference>
<evidence type="ECO:0000256" key="1">
    <source>
        <dbReference type="PIRNR" id="PIRNR012524"/>
    </source>
</evidence>
<feature type="domain" description="S1 motif" evidence="2">
    <location>
        <begin position="71"/>
        <end position="131"/>
    </location>
</feature>
<dbReference type="InterPro" id="IPR014464">
    <property type="entry name" value="CvfB_fam"/>
</dbReference>
<dbReference type="EMBL" id="JADEYS010000002">
    <property type="protein sequence ID" value="MBE9396256.1"/>
    <property type="molecule type" value="Genomic_DNA"/>
</dbReference>
<dbReference type="Pfam" id="PF13509">
    <property type="entry name" value="S1_2"/>
    <property type="match status" value="2"/>
</dbReference>
<dbReference type="InterPro" id="IPR003029">
    <property type="entry name" value="S1_domain"/>
</dbReference>
<dbReference type="Pfam" id="PF17783">
    <property type="entry name" value="WHD_CvfB"/>
    <property type="match status" value="1"/>
</dbReference>
<dbReference type="PANTHER" id="PTHR37296:SF1">
    <property type="entry name" value="CONSERVED VIRULENCE FACTOR B"/>
    <property type="match status" value="1"/>
</dbReference>
<dbReference type="Gene3D" id="1.10.10.10">
    <property type="entry name" value="Winged helix-like DNA-binding domain superfamily/Winged helix DNA-binding domain"/>
    <property type="match status" value="1"/>
</dbReference>
<sequence>MAQIGRMNKLEVVREVGFGVYLDGDDLGGILLPKRYVPEGCKLGDRLDVFVYMDSDEFPIAITDAPLVQLGQVASLKVVSVEKVGVFLDWGLPKDLFLPYSEIRSQHPEVGQHVMVYVYLDNTNRICASARLDRFLDKTPADYKRNQQVELVIAAQTDLGYKAVVNGTHWGVLYHDEVFRKLRRGYKTRGFIKQVRPDGKIDLSLDKPGYAKVDRLQQKILQHLDEHNGYSPLNDKSQPEQIYSTYGISKKAYKMAIGGLYRQRLITIDEDGIRLVEGN</sequence>
<protein>
    <submittedName>
        <fullName evidence="3">GntR family transcriptional regulator</fullName>
    </submittedName>
</protein>
<evidence type="ECO:0000313" key="3">
    <source>
        <dbReference type="EMBL" id="MBE9396256.1"/>
    </source>
</evidence>
<reference evidence="3" key="1">
    <citation type="submission" date="2020-10" db="EMBL/GenBank/DDBJ databases">
        <title>Bacterium isolated from coastal waters sediment.</title>
        <authorList>
            <person name="Chen R.-J."/>
            <person name="Lu D.-C."/>
            <person name="Zhu K.-L."/>
            <person name="Du Z.-J."/>
        </authorList>
    </citation>
    <scope>NUCLEOTIDE SEQUENCE</scope>
    <source>
        <strain evidence="3">N1Y112</strain>
    </source>
</reference>
<dbReference type="GO" id="GO:0003676">
    <property type="term" value="F:nucleic acid binding"/>
    <property type="evidence" value="ECO:0007669"/>
    <property type="project" value="InterPro"/>
</dbReference>
<dbReference type="PROSITE" id="PS50126">
    <property type="entry name" value="S1"/>
    <property type="match status" value="1"/>
</dbReference>
<name>A0A8J7K955_9GAMM</name>
<dbReference type="InterPro" id="IPR039566">
    <property type="entry name" value="CvfB_S1_st"/>
</dbReference>
<gene>
    <name evidence="3" type="ORF">IOQ59_03150</name>
</gene>
<comment type="similarity">
    <text evidence="1">Belongs to the CvfB family.</text>
</comment>
<dbReference type="Gene3D" id="2.40.50.140">
    <property type="entry name" value="Nucleic acid-binding proteins"/>
    <property type="match status" value="1"/>
</dbReference>
<dbReference type="AlphaFoldDB" id="A0A8J7K955"/>
<dbReference type="InterPro" id="IPR036388">
    <property type="entry name" value="WH-like_DNA-bd_sf"/>
</dbReference>